<organism evidence="1 2">
    <name type="scientific">Polaribacter aquimarinus</name>
    <dbReference type="NCBI Taxonomy" id="2100726"/>
    <lineage>
        <taxon>Bacteria</taxon>
        <taxon>Pseudomonadati</taxon>
        <taxon>Bacteroidota</taxon>
        <taxon>Flavobacteriia</taxon>
        <taxon>Flavobacteriales</taxon>
        <taxon>Flavobacteriaceae</taxon>
    </lineage>
</organism>
<reference evidence="1 2" key="1">
    <citation type="submission" date="2018-05" db="EMBL/GenBank/DDBJ databases">
        <title>Polaribacter aquimarinus sp. nov., isolated from sediment in a sediment of sea.</title>
        <authorList>
            <person name="Lu D."/>
        </authorList>
    </citation>
    <scope>NUCLEOTIDE SEQUENCE [LARGE SCALE GENOMIC DNA]</scope>
    <source>
        <strain evidence="1 2">ZY113</strain>
    </source>
</reference>
<sequence>MKKTFSILFLFLSINILFSQVDEDKLSTAALELIKDKVVYDPSYFSIDYPNGDVPKGKGVCTDVVIRAYRKLGVDLQKEVHEDMKSNFSIYPKIWGLKNTDKNIDHRRVPNLMTFFSRKGTIKPITKNPKDYIPGDVICWNLGGAITHTGVVVNKKSKDNKRFLIVHNIGAGQVLEDCLFSFKIIGHYRCE</sequence>
<dbReference type="PIRSF" id="PIRSF011444">
    <property type="entry name" value="DUF1287"/>
    <property type="match status" value="1"/>
</dbReference>
<dbReference type="Pfam" id="PF06940">
    <property type="entry name" value="DUF1287"/>
    <property type="match status" value="1"/>
</dbReference>
<gene>
    <name evidence="1" type="ORF">DIS07_13045</name>
</gene>
<accession>A0A2U2J7L7</accession>
<name>A0A2U2J7L7_9FLAO</name>
<dbReference type="EMBL" id="QFFG01000006">
    <property type="protein sequence ID" value="PWG04329.1"/>
    <property type="molecule type" value="Genomic_DNA"/>
</dbReference>
<dbReference type="RefSeq" id="WP_109405699.1">
    <property type="nucleotide sequence ID" value="NZ_QFFG01000006.1"/>
</dbReference>
<dbReference type="Proteomes" id="UP000245670">
    <property type="component" value="Unassembled WGS sequence"/>
</dbReference>
<dbReference type="AlphaFoldDB" id="A0A2U2J7L7"/>
<dbReference type="InterPro" id="IPR009706">
    <property type="entry name" value="DUF1287"/>
</dbReference>
<keyword evidence="2" id="KW-1185">Reference proteome</keyword>
<evidence type="ECO:0000313" key="2">
    <source>
        <dbReference type="Proteomes" id="UP000245670"/>
    </source>
</evidence>
<evidence type="ECO:0000313" key="1">
    <source>
        <dbReference type="EMBL" id="PWG04329.1"/>
    </source>
</evidence>
<comment type="caution">
    <text evidence="1">The sequence shown here is derived from an EMBL/GenBank/DDBJ whole genome shotgun (WGS) entry which is preliminary data.</text>
</comment>
<dbReference type="OrthoDB" id="114026at2"/>
<proteinExistence type="predicted"/>
<protein>
    <submittedName>
        <fullName evidence="1">DUF1287 domain-containing protein</fullName>
    </submittedName>
</protein>